<sequence>MATELTFEAGQSTNTPLTPNSNAVAAASGDTNDNTQISFFYNNIIPYWSPAISSANTTATNDRDRGNAVVTFKKGLTVEYLPQAQGKYTVIVSGTIVDGGGEYVLTGKSLGTFPSKAS</sequence>
<organism evidence="2 3">
    <name type="scientific">Nitrolancea hollandica Lb</name>
    <dbReference type="NCBI Taxonomy" id="1129897"/>
    <lineage>
        <taxon>Bacteria</taxon>
        <taxon>Pseudomonadati</taxon>
        <taxon>Thermomicrobiota</taxon>
        <taxon>Thermomicrobia</taxon>
        <taxon>Sphaerobacterales</taxon>
        <taxon>Sphaerobacterineae</taxon>
        <taxon>Sphaerobacteraceae</taxon>
        <taxon>Nitrolancea</taxon>
    </lineage>
</organism>
<dbReference type="AlphaFoldDB" id="I4ELF0"/>
<feature type="region of interest" description="Disordered" evidence="1">
    <location>
        <begin position="1"/>
        <end position="32"/>
    </location>
</feature>
<accession>I4ELF0</accession>
<proteinExistence type="predicted"/>
<dbReference type="EMBL" id="CAGS01000450">
    <property type="protein sequence ID" value="CCF85512.1"/>
    <property type="molecule type" value="Genomic_DNA"/>
</dbReference>
<protein>
    <submittedName>
        <fullName evidence="2">Uncharacterized protein</fullName>
    </submittedName>
</protein>
<dbReference type="OrthoDB" id="8779031at2"/>
<evidence type="ECO:0000256" key="1">
    <source>
        <dbReference type="SAM" id="MobiDB-lite"/>
    </source>
</evidence>
<comment type="caution">
    <text evidence="2">The sequence shown here is derived from an EMBL/GenBank/DDBJ whole genome shotgun (WGS) entry which is preliminary data.</text>
</comment>
<feature type="compositionally biased region" description="Polar residues" evidence="1">
    <location>
        <begin position="9"/>
        <end position="32"/>
    </location>
</feature>
<keyword evidence="3" id="KW-1185">Reference proteome</keyword>
<name>I4ELF0_9BACT</name>
<reference evidence="2 3" key="1">
    <citation type="journal article" date="2012" name="ISME J.">
        <title>Nitrification expanded: discovery, physiology and genomics of a nitrite-oxidizing bacterium from the phylum Chloroflexi.</title>
        <authorList>
            <person name="Sorokin D.Y."/>
            <person name="Lucker S."/>
            <person name="Vejmelkova D."/>
            <person name="Kostrikina N.A."/>
            <person name="Kleerebezem R."/>
            <person name="Rijpstra W.I."/>
            <person name="Damste J.S."/>
            <person name="Le Paslier D."/>
            <person name="Muyzer G."/>
            <person name="Wagner M."/>
            <person name="van Loosdrecht M.C."/>
            <person name="Daims H."/>
        </authorList>
    </citation>
    <scope>NUCLEOTIDE SEQUENCE [LARGE SCALE GENOMIC DNA]</scope>
    <source>
        <strain evidence="3">none</strain>
    </source>
</reference>
<gene>
    <name evidence="2" type="ORF">NITHO_5030007</name>
</gene>
<evidence type="ECO:0000313" key="2">
    <source>
        <dbReference type="EMBL" id="CCF85512.1"/>
    </source>
</evidence>
<evidence type="ECO:0000313" key="3">
    <source>
        <dbReference type="Proteomes" id="UP000004221"/>
    </source>
</evidence>
<dbReference type="Proteomes" id="UP000004221">
    <property type="component" value="Unassembled WGS sequence"/>
</dbReference>
<dbReference type="RefSeq" id="WP_008480459.1">
    <property type="nucleotide sequence ID" value="NZ_CAGS01000450.1"/>
</dbReference>